<dbReference type="InterPro" id="IPR007227">
    <property type="entry name" value="Cell_shape_determining_MreD"/>
</dbReference>
<evidence type="ECO:0000256" key="4">
    <source>
        <dbReference type="ARBA" id="ARBA00022692"/>
    </source>
</evidence>
<evidence type="ECO:0000256" key="7">
    <source>
        <dbReference type="ARBA" id="ARBA00023136"/>
    </source>
</evidence>
<protein>
    <submittedName>
        <fullName evidence="9">Rod shape-determining protein MreD</fullName>
    </submittedName>
</protein>
<keyword evidence="4 8" id="KW-0812">Transmembrane</keyword>
<comment type="similarity">
    <text evidence="2">Belongs to the MreD family.</text>
</comment>
<keyword evidence="11" id="KW-1185">Reference proteome</keyword>
<evidence type="ECO:0000256" key="6">
    <source>
        <dbReference type="ARBA" id="ARBA00022989"/>
    </source>
</evidence>
<dbReference type="Proteomes" id="UP000244189">
    <property type="component" value="Unassembled WGS sequence"/>
</dbReference>
<evidence type="ECO:0000256" key="1">
    <source>
        <dbReference type="ARBA" id="ARBA00004651"/>
    </source>
</evidence>
<accession>A0A5E8ASR2</accession>
<evidence type="ECO:0000256" key="5">
    <source>
        <dbReference type="ARBA" id="ARBA00022960"/>
    </source>
</evidence>
<comment type="subcellular location">
    <subcellularLocation>
        <location evidence="1">Cell membrane</location>
        <topology evidence="1">Multi-pass membrane protein</topology>
    </subcellularLocation>
</comment>
<sequence length="176" mass="19258">MSRPRVVDSVDYKPFETKLPASRARAIPWATVMAGSLITIIPVVATIPLLPPFGFVMLLAWRLLARFAFRPWAAAPLGFFDDLVSGQPLGSAVLMWSLAFVAIDMLEQRLAFRDHWQDWLIASGLIALCIIVGRFIAVPVGAHVDTILIAQIAVTILTFPLAARIVAAIQNKRGAE</sequence>
<keyword evidence="3" id="KW-1003">Cell membrane</keyword>
<dbReference type="Proteomes" id="UP000326857">
    <property type="component" value="Unassembled WGS sequence"/>
</dbReference>
<dbReference type="EMBL" id="QAOG01000004">
    <property type="protein sequence ID" value="PTQ59778.1"/>
    <property type="molecule type" value="Genomic_DNA"/>
</dbReference>
<feature type="transmembrane region" description="Helical" evidence="8">
    <location>
        <begin position="89"/>
        <end position="107"/>
    </location>
</feature>
<evidence type="ECO:0000313" key="12">
    <source>
        <dbReference type="Proteomes" id="UP000326857"/>
    </source>
</evidence>
<reference evidence="9 11" key="1">
    <citation type="submission" date="2018-04" db="EMBL/GenBank/DDBJ databases">
        <title>Genomic Encyclopedia of Type Strains, Phase III (KMG-III): the genomes of soil and plant-associated and newly described type strains.</title>
        <authorList>
            <person name="Whitman W."/>
        </authorList>
    </citation>
    <scope>NUCLEOTIDE SEQUENCE [LARGE SCALE GENOMIC DNA]</scope>
    <source>
        <strain evidence="9 11">MA101b</strain>
    </source>
</reference>
<organism evidence="9 11">
    <name type="scientific">Sphingomonas aurantiaca</name>
    <dbReference type="NCBI Taxonomy" id="185949"/>
    <lineage>
        <taxon>Bacteria</taxon>
        <taxon>Pseudomonadati</taxon>
        <taxon>Pseudomonadota</taxon>
        <taxon>Alphaproteobacteria</taxon>
        <taxon>Sphingomonadales</taxon>
        <taxon>Sphingomonadaceae</taxon>
        <taxon>Sphingomonas</taxon>
    </lineage>
</organism>
<dbReference type="EMBL" id="CABVLI010000049">
    <property type="protein sequence ID" value="VVT32007.1"/>
    <property type="molecule type" value="Genomic_DNA"/>
</dbReference>
<evidence type="ECO:0000313" key="11">
    <source>
        <dbReference type="Proteomes" id="UP000244189"/>
    </source>
</evidence>
<gene>
    <name evidence="9" type="ORF">C8J26_2631</name>
    <name evidence="10" type="ORF">SPHINGO391_530050</name>
</gene>
<dbReference type="GO" id="GO:0008360">
    <property type="term" value="P:regulation of cell shape"/>
    <property type="evidence" value="ECO:0007669"/>
    <property type="project" value="UniProtKB-KW"/>
</dbReference>
<keyword evidence="6 8" id="KW-1133">Transmembrane helix</keyword>
<evidence type="ECO:0000256" key="8">
    <source>
        <dbReference type="SAM" id="Phobius"/>
    </source>
</evidence>
<feature type="transmembrane region" description="Helical" evidence="8">
    <location>
        <begin position="26"/>
        <end position="45"/>
    </location>
</feature>
<evidence type="ECO:0000313" key="9">
    <source>
        <dbReference type="EMBL" id="PTQ59778.1"/>
    </source>
</evidence>
<dbReference type="GO" id="GO:0005886">
    <property type="term" value="C:plasma membrane"/>
    <property type="evidence" value="ECO:0007669"/>
    <property type="project" value="UniProtKB-SubCell"/>
</dbReference>
<reference evidence="10 12" key="2">
    <citation type="submission" date="2019-09" db="EMBL/GenBank/DDBJ databases">
        <authorList>
            <person name="Dittami M. S."/>
        </authorList>
    </citation>
    <scope>NUCLEOTIDE SEQUENCE [LARGE SCALE GENOMIC DNA]</scope>
    <source>
        <strain evidence="10">SPHINGO391</strain>
    </source>
</reference>
<dbReference type="Pfam" id="PF04093">
    <property type="entry name" value="MreD"/>
    <property type="match status" value="1"/>
</dbReference>
<proteinExistence type="inferred from homology"/>
<evidence type="ECO:0000256" key="3">
    <source>
        <dbReference type="ARBA" id="ARBA00022475"/>
    </source>
</evidence>
<keyword evidence="5" id="KW-0133">Cell shape</keyword>
<evidence type="ECO:0000256" key="2">
    <source>
        <dbReference type="ARBA" id="ARBA00007776"/>
    </source>
</evidence>
<feature type="transmembrane region" description="Helical" evidence="8">
    <location>
        <begin position="119"/>
        <end position="142"/>
    </location>
</feature>
<evidence type="ECO:0000313" key="10">
    <source>
        <dbReference type="EMBL" id="VVT32007.1"/>
    </source>
</evidence>
<accession>A0A2T5GKC1</accession>
<dbReference type="AlphaFoldDB" id="A0A2T5GKC1"/>
<keyword evidence="7 8" id="KW-0472">Membrane</keyword>
<feature type="transmembrane region" description="Helical" evidence="8">
    <location>
        <begin position="148"/>
        <end position="167"/>
    </location>
</feature>
<name>A0A2T5GKC1_9SPHN</name>
<dbReference type="RefSeq" id="WP_056411110.1">
    <property type="nucleotide sequence ID" value="NZ_JAPZPS010000008.1"/>
</dbReference>